<feature type="region of interest" description="Disordered" evidence="2">
    <location>
        <begin position="253"/>
        <end position="280"/>
    </location>
</feature>
<keyword evidence="1" id="KW-0175">Coiled coil</keyword>
<evidence type="ECO:0000256" key="2">
    <source>
        <dbReference type="SAM" id="MobiDB-lite"/>
    </source>
</evidence>
<evidence type="ECO:0000256" key="1">
    <source>
        <dbReference type="SAM" id="Coils"/>
    </source>
</evidence>
<sequence length="280" mass="30230">MAAVGDFIPPDDADFIDEPSNPVVFGIELSPPIIGGIIAAIGIGAAIYGFIKFVKPVQVRNTELQQEITTKEGQLSSQQQQLQDIAKIEAELETAMQRRRNVYGLFANEKTMDTLLLDINQRIESNNASLIGVRNQVFERGIPPILVEAKLESFIPGEKAEVIDSSLGEQVNGKLKRETYSVRFSGDYAQTQAVLRNLERLEPLLLVRDFSIVSGQNVEETVIGDNGQVVSRPKTPITTSFNIEALMPTANADVPPEIAPPAEGVPAEGAPAEGAPPEGG</sequence>
<keyword evidence="3" id="KW-0472">Membrane</keyword>
<comment type="caution">
    <text evidence="4">The sequence shown here is derived from an EMBL/GenBank/DDBJ whole genome shotgun (WGS) entry which is preliminary data.</text>
</comment>
<dbReference type="Proteomes" id="UP000050465">
    <property type="component" value="Unassembled WGS sequence"/>
</dbReference>
<accession>A0A0P7Z1J3</accession>
<keyword evidence="3" id="KW-0812">Transmembrane</keyword>
<evidence type="ECO:0000256" key="3">
    <source>
        <dbReference type="SAM" id="Phobius"/>
    </source>
</evidence>
<feature type="transmembrane region" description="Helical" evidence="3">
    <location>
        <begin position="33"/>
        <end position="51"/>
    </location>
</feature>
<feature type="coiled-coil region" evidence="1">
    <location>
        <begin position="61"/>
        <end position="98"/>
    </location>
</feature>
<organism evidence="4 5">
    <name type="scientific">Phormidesmis priestleyi Ana</name>
    <dbReference type="NCBI Taxonomy" id="1666911"/>
    <lineage>
        <taxon>Bacteria</taxon>
        <taxon>Bacillati</taxon>
        <taxon>Cyanobacteriota</taxon>
        <taxon>Cyanophyceae</taxon>
        <taxon>Leptolyngbyales</taxon>
        <taxon>Leptolyngbyaceae</taxon>
        <taxon>Phormidesmis</taxon>
    </lineage>
</organism>
<evidence type="ECO:0000313" key="5">
    <source>
        <dbReference type="Proteomes" id="UP000050465"/>
    </source>
</evidence>
<name>A0A0P7Z1J3_9CYAN</name>
<keyword evidence="3" id="KW-1133">Transmembrane helix</keyword>
<feature type="compositionally biased region" description="Low complexity" evidence="2">
    <location>
        <begin position="260"/>
        <end position="280"/>
    </location>
</feature>
<evidence type="ECO:0000313" key="4">
    <source>
        <dbReference type="EMBL" id="KPQ37607.1"/>
    </source>
</evidence>
<protein>
    <submittedName>
        <fullName evidence="4">Type IV pilus assembly protein PilO</fullName>
    </submittedName>
</protein>
<dbReference type="STRING" id="1666911.HLUCCA11_00740"/>
<gene>
    <name evidence="4" type="primary">pilO</name>
    <name evidence="4" type="ORF">HLUCCA11_00740</name>
</gene>
<reference evidence="4 5" key="1">
    <citation type="submission" date="2015-09" db="EMBL/GenBank/DDBJ databases">
        <title>Identification and resolution of microdiversity through metagenomic sequencing of parallel consortia.</title>
        <authorList>
            <person name="Nelson W.C."/>
            <person name="Romine M.F."/>
            <person name="Lindemann S.R."/>
        </authorList>
    </citation>
    <scope>NUCLEOTIDE SEQUENCE [LARGE SCALE GENOMIC DNA]</scope>
    <source>
        <strain evidence="4">Ana</strain>
    </source>
</reference>
<dbReference type="PATRIC" id="fig|1666911.3.peg.2531"/>
<dbReference type="EMBL" id="LJZR01000001">
    <property type="protein sequence ID" value="KPQ37607.1"/>
    <property type="molecule type" value="Genomic_DNA"/>
</dbReference>
<dbReference type="AlphaFoldDB" id="A0A0P7Z1J3"/>
<proteinExistence type="predicted"/>